<organism evidence="10 11">
    <name type="scientific">Zea mays</name>
    <name type="common">Maize</name>
    <dbReference type="NCBI Taxonomy" id="4577"/>
    <lineage>
        <taxon>Eukaryota</taxon>
        <taxon>Viridiplantae</taxon>
        <taxon>Streptophyta</taxon>
        <taxon>Embryophyta</taxon>
        <taxon>Tracheophyta</taxon>
        <taxon>Spermatophyta</taxon>
        <taxon>Magnoliopsida</taxon>
        <taxon>Liliopsida</taxon>
        <taxon>Poales</taxon>
        <taxon>Poaceae</taxon>
        <taxon>PACMAD clade</taxon>
        <taxon>Panicoideae</taxon>
        <taxon>Andropogonodae</taxon>
        <taxon>Andropogoneae</taxon>
        <taxon>Tripsacinae</taxon>
        <taxon>Zea</taxon>
    </lineage>
</organism>
<feature type="compositionally biased region" description="Polar residues" evidence="8">
    <location>
        <begin position="74"/>
        <end position="84"/>
    </location>
</feature>
<reference evidence="10" key="3">
    <citation type="submission" date="2021-05" db="UniProtKB">
        <authorList>
            <consortium name="EnsemblPlants"/>
        </authorList>
    </citation>
    <scope>IDENTIFICATION</scope>
    <source>
        <strain evidence="10">cv. B73</strain>
    </source>
</reference>
<feature type="compositionally biased region" description="Low complexity" evidence="8">
    <location>
        <begin position="243"/>
        <end position="256"/>
    </location>
</feature>
<comment type="subcellular location">
    <subcellularLocation>
        <location evidence="1">Nucleus</location>
    </subcellularLocation>
</comment>
<feature type="region of interest" description="Disordered" evidence="8">
    <location>
        <begin position="299"/>
        <end position="475"/>
    </location>
</feature>
<dbReference type="Pfam" id="PF00170">
    <property type="entry name" value="bZIP_1"/>
    <property type="match status" value="1"/>
</dbReference>
<reference evidence="11" key="1">
    <citation type="journal article" date="2009" name="Science">
        <title>The B73 maize genome: complexity, diversity, and dynamics.</title>
        <authorList>
            <person name="Schnable P.S."/>
            <person name="Ware D."/>
            <person name="Fulton R.S."/>
            <person name="Stein J.C."/>
            <person name="Wei F."/>
            <person name="Pasternak S."/>
            <person name="Liang C."/>
            <person name="Zhang J."/>
            <person name="Fulton L."/>
            <person name="Graves T.A."/>
            <person name="Minx P."/>
            <person name="Reily A.D."/>
            <person name="Courtney L."/>
            <person name="Kruchowski S.S."/>
            <person name="Tomlinson C."/>
            <person name="Strong C."/>
            <person name="Delehaunty K."/>
            <person name="Fronick C."/>
            <person name="Courtney B."/>
            <person name="Rock S.M."/>
            <person name="Belter E."/>
            <person name="Du F."/>
            <person name="Kim K."/>
            <person name="Abbott R.M."/>
            <person name="Cotton M."/>
            <person name="Levy A."/>
            <person name="Marchetto P."/>
            <person name="Ochoa K."/>
            <person name="Jackson S.M."/>
            <person name="Gillam B."/>
            <person name="Chen W."/>
            <person name="Yan L."/>
            <person name="Higginbotham J."/>
            <person name="Cardenas M."/>
            <person name="Waligorski J."/>
            <person name="Applebaum E."/>
            <person name="Phelps L."/>
            <person name="Falcone J."/>
            <person name="Kanchi K."/>
            <person name="Thane T."/>
            <person name="Scimone A."/>
            <person name="Thane N."/>
            <person name="Henke J."/>
            <person name="Wang T."/>
            <person name="Ruppert J."/>
            <person name="Shah N."/>
            <person name="Rotter K."/>
            <person name="Hodges J."/>
            <person name="Ingenthron E."/>
            <person name="Cordes M."/>
            <person name="Kohlberg S."/>
            <person name="Sgro J."/>
            <person name="Delgado B."/>
            <person name="Mead K."/>
            <person name="Chinwalla A."/>
            <person name="Leonard S."/>
            <person name="Crouse K."/>
            <person name="Collura K."/>
            <person name="Kudrna D."/>
            <person name="Currie J."/>
            <person name="He R."/>
            <person name="Angelova A."/>
            <person name="Rajasekar S."/>
            <person name="Mueller T."/>
            <person name="Lomeli R."/>
            <person name="Scara G."/>
            <person name="Ko A."/>
            <person name="Delaney K."/>
            <person name="Wissotski M."/>
            <person name="Lopez G."/>
            <person name="Campos D."/>
            <person name="Braidotti M."/>
            <person name="Ashley E."/>
            <person name="Golser W."/>
            <person name="Kim H."/>
            <person name="Lee S."/>
            <person name="Lin J."/>
            <person name="Dujmic Z."/>
            <person name="Kim W."/>
            <person name="Talag J."/>
            <person name="Zuccolo A."/>
            <person name="Fan C."/>
            <person name="Sebastian A."/>
            <person name="Kramer M."/>
            <person name="Spiegel L."/>
            <person name="Nascimento L."/>
            <person name="Zutavern T."/>
            <person name="Miller B."/>
            <person name="Ambroise C."/>
            <person name="Muller S."/>
            <person name="Spooner W."/>
            <person name="Narechania A."/>
            <person name="Ren L."/>
            <person name="Wei S."/>
            <person name="Kumari S."/>
            <person name="Faga B."/>
            <person name="Levy M.J."/>
            <person name="McMahan L."/>
            <person name="Van Buren P."/>
            <person name="Vaughn M.W."/>
            <person name="Ying K."/>
            <person name="Yeh C.-T."/>
            <person name="Emrich S.J."/>
            <person name="Jia Y."/>
            <person name="Kalyanaraman A."/>
            <person name="Hsia A.-P."/>
            <person name="Barbazuk W.B."/>
            <person name="Baucom R.S."/>
            <person name="Brutnell T.P."/>
            <person name="Carpita N.C."/>
            <person name="Chaparro C."/>
            <person name="Chia J.-M."/>
            <person name="Deragon J.-M."/>
            <person name="Estill J.C."/>
            <person name="Fu Y."/>
            <person name="Jeddeloh J.A."/>
            <person name="Han Y."/>
            <person name="Lee H."/>
            <person name="Li P."/>
            <person name="Lisch D.R."/>
            <person name="Liu S."/>
            <person name="Liu Z."/>
            <person name="Nagel D.H."/>
            <person name="McCann M.C."/>
            <person name="SanMiguel P."/>
            <person name="Myers A.M."/>
            <person name="Nettleton D."/>
            <person name="Nguyen J."/>
            <person name="Penning B.W."/>
            <person name="Ponnala L."/>
            <person name="Schneider K.L."/>
            <person name="Schwartz D.C."/>
            <person name="Sharma A."/>
            <person name="Soderlund C."/>
            <person name="Springer N.M."/>
            <person name="Sun Q."/>
            <person name="Wang H."/>
            <person name="Waterman M."/>
            <person name="Westerman R."/>
            <person name="Wolfgruber T.K."/>
            <person name="Yang L."/>
            <person name="Yu Y."/>
            <person name="Zhang L."/>
            <person name="Zhou S."/>
            <person name="Zhu Q."/>
            <person name="Bennetzen J.L."/>
            <person name="Dawe R.K."/>
            <person name="Jiang J."/>
            <person name="Jiang N."/>
            <person name="Presting G.G."/>
            <person name="Wessler S.R."/>
            <person name="Aluru S."/>
            <person name="Martienssen R.A."/>
            <person name="Clifton S.W."/>
            <person name="McCombie W.R."/>
            <person name="Wing R.A."/>
            <person name="Wilson R.K."/>
        </authorList>
    </citation>
    <scope>NUCLEOTIDE SEQUENCE [LARGE SCALE GENOMIC DNA]</scope>
    <source>
        <strain evidence="11">cv. B73</strain>
    </source>
</reference>
<evidence type="ECO:0000256" key="6">
    <source>
        <dbReference type="ARBA" id="ARBA00023242"/>
    </source>
</evidence>
<dbReference type="AlphaFoldDB" id="A0A804RJ57"/>
<protein>
    <recommendedName>
        <fullName evidence="9">BZIP domain-containing protein</fullName>
    </recommendedName>
</protein>
<gene>
    <name evidence="10" type="primary">LOC100192007</name>
</gene>
<comment type="similarity">
    <text evidence="2">Belongs to the bZIP family.</text>
</comment>
<dbReference type="PROSITE" id="PS00036">
    <property type="entry name" value="BZIP_BASIC"/>
    <property type="match status" value="1"/>
</dbReference>
<dbReference type="SMART" id="SM00338">
    <property type="entry name" value="BRLZ"/>
    <property type="match status" value="1"/>
</dbReference>
<dbReference type="EnsemblPlants" id="Zm00001eb431760_T003">
    <property type="protein sequence ID" value="Zm00001eb431760_P003"/>
    <property type="gene ID" value="Zm00001eb431760"/>
</dbReference>
<feature type="compositionally biased region" description="Low complexity" evidence="8">
    <location>
        <begin position="459"/>
        <end position="469"/>
    </location>
</feature>
<dbReference type="InterPro" id="IPR004827">
    <property type="entry name" value="bZIP"/>
</dbReference>
<evidence type="ECO:0000256" key="1">
    <source>
        <dbReference type="ARBA" id="ARBA00004123"/>
    </source>
</evidence>
<dbReference type="Gramene" id="Zm00001eb431760_T003">
    <property type="protein sequence ID" value="Zm00001eb431760_P003"/>
    <property type="gene ID" value="Zm00001eb431760"/>
</dbReference>
<evidence type="ECO:0000256" key="3">
    <source>
        <dbReference type="ARBA" id="ARBA00023015"/>
    </source>
</evidence>
<keyword evidence="6" id="KW-0539">Nucleus</keyword>
<evidence type="ECO:0000256" key="8">
    <source>
        <dbReference type="SAM" id="MobiDB-lite"/>
    </source>
</evidence>
<evidence type="ECO:0000256" key="4">
    <source>
        <dbReference type="ARBA" id="ARBA00023125"/>
    </source>
</evidence>
<dbReference type="InterPro" id="IPR046347">
    <property type="entry name" value="bZIP_sf"/>
</dbReference>
<dbReference type="SUPFAM" id="SSF57959">
    <property type="entry name" value="Leucine zipper domain"/>
    <property type="match status" value="1"/>
</dbReference>
<sequence length="475" mass="49242">MELYSGYLDDHFNPHKLSIAGSAVSPPEYMASASPAQFAAAPLRMGYGRPAPAPPPPVMGMWSSEPFRVDSGSAHATSASTVNTKLEETRLEDDAQVALEPARSTEQETSRPPERAQRRLAQNREAARKSRLRKKAYIQQLETSRMKLSQLELELQRARQQGAYANSGSMGDSALGYRCPIDPGQALPSARWSFVQWHGKFSRSGSLSNGALARVRGFRCFCVRDRLQPLGGRAEETHGGADVGAPGAADIGAGAPPAGGDGTQQLRAPVQDQGGGGQRGRVLRHVGLVEDPRREVLSLDRRVPAVGSPQDPEPAAGAAGGGAAHAGGRPAAHVGAGGGRAVAGHGEAAAEPRGDPDGRGRPVRAPRPLHAADGHRGGHTERARQLRDPGGPSPADDAAADAQDPDAAAGGQGPPGARRLLPAPPHAQLDVGGAPAGGGGQLDAPAAWQAKSSLTGEATVPKNTTPTTTKTKDEW</sequence>
<dbReference type="Proteomes" id="UP000007305">
    <property type="component" value="Chromosome 10"/>
</dbReference>
<evidence type="ECO:0000256" key="7">
    <source>
        <dbReference type="SAM" id="Coils"/>
    </source>
</evidence>
<dbReference type="Gene3D" id="1.20.5.170">
    <property type="match status" value="1"/>
</dbReference>
<keyword evidence="4" id="KW-0238">DNA-binding</keyword>
<name>A0A804RJ57_MAIZE</name>
<dbReference type="GO" id="GO:0005634">
    <property type="term" value="C:nucleus"/>
    <property type="evidence" value="ECO:0007669"/>
    <property type="project" value="UniProtKB-SubCell"/>
</dbReference>
<feature type="compositionally biased region" description="Basic and acidic residues" evidence="8">
    <location>
        <begin position="103"/>
        <end position="117"/>
    </location>
</feature>
<keyword evidence="7" id="KW-0175">Coiled coil</keyword>
<dbReference type="FunFam" id="1.20.5.170:FF:000019">
    <property type="entry name" value="BZIP family transcription factor"/>
    <property type="match status" value="1"/>
</dbReference>
<dbReference type="PANTHER" id="PTHR45693">
    <property type="entry name" value="TRANSCRIPTION FACTOR TGA9"/>
    <property type="match status" value="1"/>
</dbReference>
<dbReference type="OrthoDB" id="2015618at2759"/>
<keyword evidence="5" id="KW-0804">Transcription</keyword>
<evidence type="ECO:0000313" key="10">
    <source>
        <dbReference type="EnsemblPlants" id="Zm00001eb431760_P003"/>
    </source>
</evidence>
<accession>A0A804RJ57</accession>
<evidence type="ECO:0000256" key="2">
    <source>
        <dbReference type="ARBA" id="ARBA00007163"/>
    </source>
</evidence>
<feature type="region of interest" description="Disordered" evidence="8">
    <location>
        <begin position="232"/>
        <end position="282"/>
    </location>
</feature>
<dbReference type="PANTHER" id="PTHR45693:SF13">
    <property type="entry name" value="TRANSCRIPTION FACTOR TGA10"/>
    <property type="match status" value="1"/>
</dbReference>
<feature type="compositionally biased region" description="Low complexity" evidence="8">
    <location>
        <begin position="388"/>
        <end position="421"/>
    </location>
</feature>
<dbReference type="GO" id="GO:0003677">
    <property type="term" value="F:DNA binding"/>
    <property type="evidence" value="ECO:0007669"/>
    <property type="project" value="UniProtKB-KW"/>
</dbReference>
<feature type="domain" description="BZIP" evidence="9">
    <location>
        <begin position="113"/>
        <end position="157"/>
    </location>
</feature>
<feature type="compositionally biased region" description="Basic and acidic residues" evidence="8">
    <location>
        <begin position="348"/>
        <end position="360"/>
    </location>
</feature>
<evidence type="ECO:0000259" key="9">
    <source>
        <dbReference type="PROSITE" id="PS50217"/>
    </source>
</evidence>
<keyword evidence="3" id="KW-0805">Transcription regulation</keyword>
<feature type="compositionally biased region" description="Basic and acidic residues" evidence="8">
    <location>
        <begin position="370"/>
        <end position="387"/>
    </location>
</feature>
<dbReference type="GO" id="GO:0003700">
    <property type="term" value="F:DNA-binding transcription factor activity"/>
    <property type="evidence" value="ECO:0007669"/>
    <property type="project" value="InterPro"/>
</dbReference>
<dbReference type="PROSITE" id="PS50217">
    <property type="entry name" value="BZIP"/>
    <property type="match status" value="1"/>
</dbReference>
<feature type="coiled-coil region" evidence="7">
    <location>
        <begin position="134"/>
        <end position="161"/>
    </location>
</feature>
<proteinExistence type="inferred from homology"/>
<evidence type="ECO:0000256" key="5">
    <source>
        <dbReference type="ARBA" id="ARBA00023163"/>
    </source>
</evidence>
<keyword evidence="11" id="KW-1185">Reference proteome</keyword>
<evidence type="ECO:0000313" key="11">
    <source>
        <dbReference type="Proteomes" id="UP000007305"/>
    </source>
</evidence>
<dbReference type="InParanoid" id="A0A804RJ57"/>
<feature type="region of interest" description="Disordered" evidence="8">
    <location>
        <begin position="69"/>
        <end position="132"/>
    </location>
</feature>
<reference evidence="10" key="2">
    <citation type="submission" date="2019-07" db="EMBL/GenBank/DDBJ databases">
        <authorList>
            <person name="Seetharam A."/>
            <person name="Woodhouse M."/>
            <person name="Cannon E."/>
        </authorList>
    </citation>
    <scope>NUCLEOTIDE SEQUENCE [LARGE SCALE GENOMIC DNA]</scope>
    <source>
        <strain evidence="10">cv. B73</strain>
    </source>
</reference>